<evidence type="ECO:0000313" key="1">
    <source>
        <dbReference type="EMBL" id="KAH3816645.1"/>
    </source>
</evidence>
<reference evidence="1" key="2">
    <citation type="submission" date="2020-11" db="EMBL/GenBank/DDBJ databases">
        <authorList>
            <person name="McCartney M.A."/>
            <person name="Auch B."/>
            <person name="Kono T."/>
            <person name="Mallez S."/>
            <person name="Becker A."/>
            <person name="Gohl D.M."/>
            <person name="Silverstein K.A.T."/>
            <person name="Koren S."/>
            <person name="Bechman K.B."/>
            <person name="Herman A."/>
            <person name="Abrahante J.E."/>
            <person name="Garbe J."/>
        </authorList>
    </citation>
    <scope>NUCLEOTIDE SEQUENCE</scope>
    <source>
        <strain evidence="1">Duluth1</strain>
        <tissue evidence="1">Whole animal</tissue>
    </source>
</reference>
<name>A0A9D4GKA1_DREPO</name>
<proteinExistence type="predicted"/>
<dbReference type="Proteomes" id="UP000828390">
    <property type="component" value="Unassembled WGS sequence"/>
</dbReference>
<comment type="caution">
    <text evidence="1">The sequence shown here is derived from an EMBL/GenBank/DDBJ whole genome shotgun (WGS) entry which is preliminary data.</text>
</comment>
<sequence length="52" mass="6238">MNWTIWTGQDGHMNRTGWTHRRYGPMDRTTRALRPYETDNKDLLIGREGLDF</sequence>
<gene>
    <name evidence="1" type="ORF">DPMN_118165</name>
</gene>
<organism evidence="1 2">
    <name type="scientific">Dreissena polymorpha</name>
    <name type="common">Zebra mussel</name>
    <name type="synonym">Mytilus polymorpha</name>
    <dbReference type="NCBI Taxonomy" id="45954"/>
    <lineage>
        <taxon>Eukaryota</taxon>
        <taxon>Metazoa</taxon>
        <taxon>Spiralia</taxon>
        <taxon>Lophotrochozoa</taxon>
        <taxon>Mollusca</taxon>
        <taxon>Bivalvia</taxon>
        <taxon>Autobranchia</taxon>
        <taxon>Heteroconchia</taxon>
        <taxon>Euheterodonta</taxon>
        <taxon>Imparidentia</taxon>
        <taxon>Neoheterodontei</taxon>
        <taxon>Myida</taxon>
        <taxon>Dreissenoidea</taxon>
        <taxon>Dreissenidae</taxon>
        <taxon>Dreissena</taxon>
    </lineage>
</organism>
<dbReference type="EMBL" id="JAIWYP010000005">
    <property type="protein sequence ID" value="KAH3816645.1"/>
    <property type="molecule type" value="Genomic_DNA"/>
</dbReference>
<dbReference type="AlphaFoldDB" id="A0A9D4GKA1"/>
<accession>A0A9D4GKA1</accession>
<reference evidence="1" key="1">
    <citation type="journal article" date="2019" name="bioRxiv">
        <title>The Genome of the Zebra Mussel, Dreissena polymorpha: A Resource for Invasive Species Research.</title>
        <authorList>
            <person name="McCartney M.A."/>
            <person name="Auch B."/>
            <person name="Kono T."/>
            <person name="Mallez S."/>
            <person name="Zhang Y."/>
            <person name="Obille A."/>
            <person name="Becker A."/>
            <person name="Abrahante J.E."/>
            <person name="Garbe J."/>
            <person name="Badalamenti J.P."/>
            <person name="Herman A."/>
            <person name="Mangelson H."/>
            <person name="Liachko I."/>
            <person name="Sullivan S."/>
            <person name="Sone E.D."/>
            <person name="Koren S."/>
            <person name="Silverstein K.A.T."/>
            <person name="Beckman K.B."/>
            <person name="Gohl D.M."/>
        </authorList>
    </citation>
    <scope>NUCLEOTIDE SEQUENCE</scope>
    <source>
        <strain evidence="1">Duluth1</strain>
        <tissue evidence="1">Whole animal</tissue>
    </source>
</reference>
<protein>
    <submittedName>
        <fullName evidence="1">Uncharacterized protein</fullName>
    </submittedName>
</protein>
<keyword evidence="2" id="KW-1185">Reference proteome</keyword>
<evidence type="ECO:0000313" key="2">
    <source>
        <dbReference type="Proteomes" id="UP000828390"/>
    </source>
</evidence>